<evidence type="ECO:0000256" key="5">
    <source>
        <dbReference type="ARBA" id="ARBA00022927"/>
    </source>
</evidence>
<evidence type="ECO:0000259" key="11">
    <source>
        <dbReference type="Pfam" id="PF02096"/>
    </source>
</evidence>
<keyword evidence="13" id="KW-1185">Reference proteome</keyword>
<reference evidence="12" key="1">
    <citation type="submission" date="2020-10" db="EMBL/GenBank/DDBJ databases">
        <title>ChiBAC.</title>
        <authorList>
            <person name="Zenner C."/>
            <person name="Hitch T.C.A."/>
            <person name="Clavel T."/>
        </authorList>
    </citation>
    <scope>NUCLEOTIDE SEQUENCE</scope>
    <source>
        <strain evidence="12">DSM 107454</strain>
    </source>
</reference>
<feature type="transmembrane region" description="Helical" evidence="10">
    <location>
        <begin position="20"/>
        <end position="42"/>
    </location>
</feature>
<gene>
    <name evidence="12" type="ORF">INF28_07005</name>
</gene>
<dbReference type="GO" id="GO:0015031">
    <property type="term" value="P:protein transport"/>
    <property type="evidence" value="ECO:0007669"/>
    <property type="project" value="UniProtKB-KW"/>
</dbReference>
<evidence type="ECO:0000313" key="12">
    <source>
        <dbReference type="EMBL" id="MBE5040207.1"/>
    </source>
</evidence>
<dbReference type="InterPro" id="IPR047196">
    <property type="entry name" value="YidC_ALB_C"/>
</dbReference>
<dbReference type="NCBIfam" id="TIGR03592">
    <property type="entry name" value="yidC_oxa1_cterm"/>
    <property type="match status" value="1"/>
</dbReference>
<dbReference type="CDD" id="cd20070">
    <property type="entry name" value="5TM_YidC_Alb3"/>
    <property type="match status" value="1"/>
</dbReference>
<feature type="transmembrane region" description="Helical" evidence="10">
    <location>
        <begin position="87"/>
        <end position="108"/>
    </location>
</feature>
<comment type="similarity">
    <text evidence="9">Belongs to the OXA1/ALB3/YidC family.</text>
</comment>
<dbReference type="GO" id="GO:0032977">
    <property type="term" value="F:membrane insertase activity"/>
    <property type="evidence" value="ECO:0007669"/>
    <property type="project" value="InterPro"/>
</dbReference>
<evidence type="ECO:0000256" key="1">
    <source>
        <dbReference type="ARBA" id="ARBA00004651"/>
    </source>
</evidence>
<keyword evidence="7 10" id="KW-0472">Membrane</keyword>
<keyword evidence="5" id="KW-0653">Protein transport</keyword>
<dbReference type="Pfam" id="PF02096">
    <property type="entry name" value="60KD_IMP"/>
    <property type="match status" value="1"/>
</dbReference>
<keyword evidence="3" id="KW-1003">Cell membrane</keyword>
<keyword evidence="8" id="KW-0143">Chaperone</keyword>
<dbReference type="AlphaFoldDB" id="A0A9D5M052"/>
<comment type="subcellular location">
    <subcellularLocation>
        <location evidence="1">Cell membrane</location>
        <topology evidence="1">Multi-pass membrane protein</topology>
    </subcellularLocation>
    <subcellularLocation>
        <location evidence="9">Membrane</location>
        <topology evidence="9">Multi-pass membrane protein</topology>
    </subcellularLocation>
</comment>
<evidence type="ECO:0000256" key="2">
    <source>
        <dbReference type="ARBA" id="ARBA00022448"/>
    </source>
</evidence>
<feature type="transmembrane region" description="Helical" evidence="10">
    <location>
        <begin position="277"/>
        <end position="301"/>
    </location>
</feature>
<dbReference type="PANTHER" id="PTHR12428">
    <property type="entry name" value="OXA1"/>
    <property type="match status" value="1"/>
</dbReference>
<protein>
    <submittedName>
        <fullName evidence="12">YidC/Oxa1 family membrane protein insertase</fullName>
    </submittedName>
</protein>
<dbReference type="PANTHER" id="PTHR12428:SF65">
    <property type="entry name" value="CYTOCHROME C OXIDASE ASSEMBLY PROTEIN COX18, MITOCHONDRIAL"/>
    <property type="match status" value="1"/>
</dbReference>
<evidence type="ECO:0000313" key="13">
    <source>
        <dbReference type="Proteomes" id="UP000806542"/>
    </source>
</evidence>
<evidence type="ECO:0000256" key="6">
    <source>
        <dbReference type="ARBA" id="ARBA00022989"/>
    </source>
</evidence>
<dbReference type="EMBL" id="JADCKB010000012">
    <property type="protein sequence ID" value="MBE5040207.1"/>
    <property type="molecule type" value="Genomic_DNA"/>
</dbReference>
<keyword evidence="2" id="KW-0813">Transport</keyword>
<evidence type="ECO:0000256" key="10">
    <source>
        <dbReference type="SAM" id="Phobius"/>
    </source>
</evidence>
<evidence type="ECO:0000256" key="9">
    <source>
        <dbReference type="RuleBase" id="RU003945"/>
    </source>
</evidence>
<evidence type="ECO:0000256" key="4">
    <source>
        <dbReference type="ARBA" id="ARBA00022692"/>
    </source>
</evidence>
<accession>A0A9D5M052</accession>
<dbReference type="InterPro" id="IPR001708">
    <property type="entry name" value="YidC/ALB3/OXA1/COX18"/>
</dbReference>
<evidence type="ECO:0000256" key="8">
    <source>
        <dbReference type="ARBA" id="ARBA00023186"/>
    </source>
</evidence>
<keyword evidence="4 9" id="KW-0812">Transmembrane</keyword>
<keyword evidence="6 10" id="KW-1133">Transmembrane helix</keyword>
<evidence type="ECO:0000256" key="7">
    <source>
        <dbReference type="ARBA" id="ARBA00023136"/>
    </source>
</evidence>
<evidence type="ECO:0000256" key="3">
    <source>
        <dbReference type="ARBA" id="ARBA00022475"/>
    </source>
</evidence>
<organism evidence="12 13">
    <name type="scientific">Ructibacterium gallinarum</name>
    <dbReference type="NCBI Taxonomy" id="2779355"/>
    <lineage>
        <taxon>Bacteria</taxon>
        <taxon>Bacillati</taxon>
        <taxon>Bacillota</taxon>
        <taxon>Clostridia</taxon>
        <taxon>Eubacteriales</taxon>
        <taxon>Oscillospiraceae</taxon>
        <taxon>Ructibacterium</taxon>
    </lineage>
</organism>
<sequence length="342" mass="38891">MSYIMLALGWILKLCNMLVGNYGLAIILFTILVKAILLPMMVKQQRSMAKTQKLAPLLNELQQKYANDKEKLNAETMKLYQKYKVNPMSGCLPLLIQLPILMALYWVVKKPVVYLMGFGEDEVWRIVSAVTQWAEGTPDGLSQFFTALGIENMEALTANNYKMFGMYEIQIARFLHSHQEIMNSQWILETGKNYDIIDFNFLGLDLSQTPNLSAFFGLFIGQVKELNVSTIALWSIPVLSGVSSFVVSKLSQKMQPTTAPQRNANGEEKPNPMQSMLLFMPLISAWFAFTLPAAVGLYWIVSNVLQLLQQYVLMKIVKVDLTDEQIEGEIVNVKKNRKKRKK</sequence>
<dbReference type="InterPro" id="IPR028055">
    <property type="entry name" value="YidC/Oxa/ALB_C"/>
</dbReference>
<feature type="domain" description="Membrane insertase YidC/Oxa/ALB C-terminal" evidence="11">
    <location>
        <begin position="22"/>
        <end position="315"/>
    </location>
</feature>
<proteinExistence type="inferred from homology"/>
<dbReference type="Proteomes" id="UP000806542">
    <property type="component" value="Unassembled WGS sequence"/>
</dbReference>
<comment type="caution">
    <text evidence="12">The sequence shown here is derived from an EMBL/GenBank/DDBJ whole genome shotgun (WGS) entry which is preliminary data.</text>
</comment>
<dbReference type="GO" id="GO:0051205">
    <property type="term" value="P:protein insertion into membrane"/>
    <property type="evidence" value="ECO:0007669"/>
    <property type="project" value="TreeGrafter"/>
</dbReference>
<dbReference type="GO" id="GO:0005886">
    <property type="term" value="C:plasma membrane"/>
    <property type="evidence" value="ECO:0007669"/>
    <property type="project" value="UniProtKB-SubCell"/>
</dbReference>
<name>A0A9D5M052_9FIRM</name>